<dbReference type="EMBL" id="JABTTQ020002581">
    <property type="protein sequence ID" value="KAK6123283.1"/>
    <property type="molecule type" value="Genomic_DNA"/>
</dbReference>
<dbReference type="InterPro" id="IPR008913">
    <property type="entry name" value="Znf_CHY"/>
</dbReference>
<evidence type="ECO:0000256" key="3">
    <source>
        <dbReference type="ARBA" id="ARBA00022833"/>
    </source>
</evidence>
<evidence type="ECO:0000313" key="7">
    <source>
        <dbReference type="Proteomes" id="UP001318860"/>
    </source>
</evidence>
<keyword evidence="3" id="KW-0862">Zinc</keyword>
<dbReference type="Gene3D" id="1.20.120.520">
    <property type="entry name" value="nmb1532 protein domain like"/>
    <property type="match status" value="2"/>
</dbReference>
<evidence type="ECO:0000256" key="4">
    <source>
        <dbReference type="PROSITE-ProRule" id="PRU00601"/>
    </source>
</evidence>
<keyword evidence="2 4" id="KW-0863">Zinc-finger</keyword>
<dbReference type="InterPro" id="IPR039512">
    <property type="entry name" value="RCHY1_zinc-ribbon"/>
</dbReference>
<accession>A0ABR0UKZ3</accession>
<organism evidence="6 7">
    <name type="scientific">Rehmannia glutinosa</name>
    <name type="common">Chinese foxglove</name>
    <dbReference type="NCBI Taxonomy" id="99300"/>
    <lineage>
        <taxon>Eukaryota</taxon>
        <taxon>Viridiplantae</taxon>
        <taxon>Streptophyta</taxon>
        <taxon>Embryophyta</taxon>
        <taxon>Tracheophyta</taxon>
        <taxon>Spermatophyta</taxon>
        <taxon>Magnoliopsida</taxon>
        <taxon>eudicotyledons</taxon>
        <taxon>Gunneridae</taxon>
        <taxon>Pentapetalae</taxon>
        <taxon>asterids</taxon>
        <taxon>lamiids</taxon>
        <taxon>Lamiales</taxon>
        <taxon>Orobanchaceae</taxon>
        <taxon>Rehmannieae</taxon>
        <taxon>Rehmannia</taxon>
    </lineage>
</organism>
<dbReference type="CDD" id="cd12108">
    <property type="entry name" value="Hr-like"/>
    <property type="match status" value="2"/>
</dbReference>
<keyword evidence="7" id="KW-1185">Reference proteome</keyword>
<dbReference type="PANTHER" id="PTHR21319">
    <property type="entry name" value="RING FINGER AND CHY ZINC FINGER DOMAIN-CONTAINING PROTEIN 1"/>
    <property type="match status" value="1"/>
</dbReference>
<name>A0ABR0UKZ3_REHGL</name>
<evidence type="ECO:0000256" key="2">
    <source>
        <dbReference type="ARBA" id="ARBA00022771"/>
    </source>
</evidence>
<proteinExistence type="predicted"/>
<dbReference type="PANTHER" id="PTHR21319:SF39">
    <property type="entry name" value="ZINC FINGER PROTEIN"/>
    <property type="match status" value="1"/>
</dbReference>
<dbReference type="PROSITE" id="PS51266">
    <property type="entry name" value="ZF_CHY"/>
    <property type="match status" value="1"/>
</dbReference>
<dbReference type="Pfam" id="PF05495">
    <property type="entry name" value="zf-CHY"/>
    <property type="match status" value="1"/>
</dbReference>
<dbReference type="Pfam" id="PF14599">
    <property type="entry name" value="zinc_ribbon_6"/>
    <property type="match status" value="1"/>
</dbReference>
<evidence type="ECO:0000259" key="5">
    <source>
        <dbReference type="PROSITE" id="PS51266"/>
    </source>
</evidence>
<reference evidence="6 7" key="1">
    <citation type="journal article" date="2021" name="Comput. Struct. Biotechnol. J.">
        <title>De novo genome assembly of the potent medicinal plant Rehmannia glutinosa using nanopore technology.</title>
        <authorList>
            <person name="Ma L."/>
            <person name="Dong C."/>
            <person name="Song C."/>
            <person name="Wang X."/>
            <person name="Zheng X."/>
            <person name="Niu Y."/>
            <person name="Chen S."/>
            <person name="Feng W."/>
        </authorList>
    </citation>
    <scope>NUCLEOTIDE SEQUENCE [LARGE SCALE GENOMIC DNA]</scope>
    <source>
        <strain evidence="6">DH-2019</strain>
    </source>
</reference>
<keyword evidence="1" id="KW-0479">Metal-binding</keyword>
<feature type="domain" description="CHY-type" evidence="5">
    <location>
        <begin position="914"/>
        <end position="986"/>
    </location>
</feature>
<gene>
    <name evidence="6" type="ORF">DH2020_042979</name>
</gene>
<dbReference type="Proteomes" id="UP001318860">
    <property type="component" value="Unassembled WGS sequence"/>
</dbReference>
<sequence>MAGGESEKEEEWPAPPSVARARLVDAPVLFFVATHKAFRAELASIHRAAAEAAESWAACRELVVDLDRRLEFLRLVYNYHSASEDEVELWYSSIEEDFEQEGVYETIMKNECGFSFSFLGQKNGVIFLALDALVKNVVPTYALEHKSIDDKFSSIFRHLDLLMKKDEDAPQMFQELLFSIGTVQTMICQHMHKEEEQVFPLLMQNFTSEEQSKLVWQYMCSVPTILLEEFLPWMTLHLTLEENLDVLHCIKLITPKEKYFKSNSLDKFVYQLLSLLAKNTLSPCSPLIDEYHIKCLQSLLFYERESLAQLRSFIETLCQELESLVRGLVKNLMFLETEVFPSISESCTSEMQLWLLYTSLHMMPLGLLRCTVTWFSAHLSENQSNSILKNMKLGCPSINKSFASLLYEWVRIGCSGKISIDKFRQNLEEMFNGRSFYLAEQNRQNNVSSGQLLKPNSAMMMKKSVAIPSSSISITTEEHDISYTFGMNHHKFFSQMFKRMPPLQKNLTESDRATFLTLESRPMDLVFYIHRALIKDMEYLVSLSAMLATNFGYLAEFKNRFKFLNKIYQIHSDSEDEIAFPALEAKGALQNISHSYCIDHKLETKHFSKTSIILNQISELHDHEGSNETRLKQYQLCLKLHDTCLSMHKVLSDHIHREEVEIFPLFRGCFSTEEEEKIIGHMLGVTRAEILQEKIPWLMAYLTSEEQNAVMSLWLKVARYTKFDEWLREWWEGMTRYNISATEEESRPSPSLAADPLEVVSMYLLKDGTQTQKVGHDRGIQKELTFVDFKHSGSCNVDESAFAGGGQDACQSEGLSQYQGEVDKKRSDEANERCQQCQKLSRQEHPLSMDQEDLEATIRRVSRDSNLDSQKKSYIIQNLLMSRWIITQKMSQEEASVANHKGEIPGQTPSYRDPLKLTFGCEHYKRNCKLLAPCCNKLYTCIRCHDDLTDHTVDRICKLFDDAREPCNWLVMTKKVLYYIVLSCKVAEEVFLLAIILEQLDCKYTIALTATCAELERGWALITSTDYTFSHYICPVCSKSLGDMQVYFGMLDALLAEEKIPEEYAGQTQVILCNDCEKRGTASFHWLYHKCPHCGSYNTRLL</sequence>
<dbReference type="InterPro" id="IPR037274">
    <property type="entry name" value="Znf_CHY_sf"/>
</dbReference>
<evidence type="ECO:0000256" key="1">
    <source>
        <dbReference type="ARBA" id="ARBA00022723"/>
    </source>
</evidence>
<evidence type="ECO:0000313" key="6">
    <source>
        <dbReference type="EMBL" id="KAK6123283.1"/>
    </source>
</evidence>
<dbReference type="Gene3D" id="2.20.28.10">
    <property type="match status" value="1"/>
</dbReference>
<dbReference type="SUPFAM" id="SSF161219">
    <property type="entry name" value="CHY zinc finger-like"/>
    <property type="match status" value="1"/>
</dbReference>
<protein>
    <recommendedName>
        <fullName evidence="5">CHY-type domain-containing protein</fullName>
    </recommendedName>
</protein>
<comment type="caution">
    <text evidence="6">The sequence shown here is derived from an EMBL/GenBank/DDBJ whole genome shotgun (WGS) entry which is preliminary data.</text>
</comment>